<dbReference type="PROSITE" id="PS51371">
    <property type="entry name" value="CBS"/>
    <property type="match status" value="2"/>
</dbReference>
<dbReference type="Proteomes" id="UP000192772">
    <property type="component" value="Unassembled WGS sequence"/>
</dbReference>
<organism evidence="19 20">
    <name type="scientific">Mycolicibacterium elephantis</name>
    <dbReference type="NCBI Taxonomy" id="81858"/>
    <lineage>
        <taxon>Bacteria</taxon>
        <taxon>Bacillati</taxon>
        <taxon>Actinomycetota</taxon>
        <taxon>Actinomycetes</taxon>
        <taxon>Mycobacteriales</taxon>
        <taxon>Mycobacteriaceae</taxon>
        <taxon>Mycolicibacterium</taxon>
    </lineage>
</organism>
<evidence type="ECO:0000256" key="17">
    <source>
        <dbReference type="PROSITE-ProRule" id="PRU00703"/>
    </source>
</evidence>
<feature type="binding site" evidence="16">
    <location>
        <position position="67"/>
    </location>
    <ligand>
        <name>Zn(2+)</name>
        <dbReference type="ChEBI" id="CHEBI:29105"/>
        <note>catalytic</note>
    </ligand>
</feature>
<evidence type="ECO:0000256" key="1">
    <source>
        <dbReference type="ARBA" id="ARBA00004651"/>
    </source>
</evidence>
<feature type="domain" description="CBS" evidence="18">
    <location>
        <begin position="315"/>
        <end position="372"/>
    </location>
</feature>
<protein>
    <recommendedName>
        <fullName evidence="14">Zinc metalloprotease</fullName>
    </recommendedName>
</protein>
<evidence type="ECO:0000256" key="4">
    <source>
        <dbReference type="ARBA" id="ARBA00022670"/>
    </source>
</evidence>
<dbReference type="PANTHER" id="PTHR39188:SF3">
    <property type="entry name" value="STAGE IV SPORULATION PROTEIN FB"/>
    <property type="match status" value="1"/>
</dbReference>
<dbReference type="InterPro" id="IPR000644">
    <property type="entry name" value="CBS_dom"/>
</dbReference>
<evidence type="ECO:0000256" key="12">
    <source>
        <dbReference type="ARBA" id="ARBA00023122"/>
    </source>
</evidence>
<feature type="transmembrane region" description="Helical" evidence="14">
    <location>
        <begin position="143"/>
        <end position="162"/>
    </location>
</feature>
<keyword evidence="7" id="KW-0677">Repeat</keyword>
<feature type="binding site" evidence="16">
    <location>
        <position position="166"/>
    </location>
    <ligand>
        <name>Zn(2+)</name>
        <dbReference type="ChEBI" id="CHEBI:29105"/>
        <note>catalytic</note>
    </ligand>
</feature>
<evidence type="ECO:0000256" key="10">
    <source>
        <dbReference type="ARBA" id="ARBA00022989"/>
    </source>
</evidence>
<evidence type="ECO:0000256" key="2">
    <source>
        <dbReference type="ARBA" id="ARBA00007931"/>
    </source>
</evidence>
<sequence>MVKATVRLGRLAGVSVGVHWSVLGIVLLLVIGLSVQFRVLADGYATWEYVLAALVTATLFVLSLLAHEMAHAIWARRNGVGVEGITLWLLGGVARLRGDALTPGAAFRIAVVGPLTSFLLAAVFGVAALLADDAGLSSLTVAVLSYLALINVVLGVFNLIPAAPLDGGRILRAAIWAWRGDQFVATVWAARAGRLFGFLMIGLGLLRVIYGMGGLWWVLLGLFIVTMASAEEHQARTTSMLAGVRVQDVMTADPETVSGDRTVADFLRDVMLLRRHSAFPLVDEFGRVEGLITFNRLRGVPVRDHAVVRLRDVACPPQDIPSAAPDEPLTDLLPRLSGCADGRALVYDHGRLVGIVSPSDISRAVALHGMGVWAGSGGSDISIDLRHRRH</sequence>
<comment type="caution">
    <text evidence="19">The sequence shown here is derived from an EMBL/GenBank/DDBJ whole genome shotgun (WGS) entry which is preliminary data.</text>
</comment>
<feature type="active site" evidence="15">
    <location>
        <position position="68"/>
    </location>
</feature>
<evidence type="ECO:0000259" key="18">
    <source>
        <dbReference type="PROSITE" id="PS51371"/>
    </source>
</evidence>
<evidence type="ECO:0000256" key="8">
    <source>
        <dbReference type="ARBA" id="ARBA00022801"/>
    </source>
</evidence>
<dbReference type="PIRSF" id="PIRSF006404">
    <property type="entry name" value="UCP006404_Pept_M50_CBS"/>
    <property type="match status" value="1"/>
</dbReference>
<evidence type="ECO:0000256" key="15">
    <source>
        <dbReference type="PIRSR" id="PIRSR006404-1"/>
    </source>
</evidence>
<evidence type="ECO:0000256" key="7">
    <source>
        <dbReference type="ARBA" id="ARBA00022737"/>
    </source>
</evidence>
<feature type="transmembrane region" description="Helical" evidence="14">
    <location>
        <begin position="105"/>
        <end position="131"/>
    </location>
</feature>
<accession>A0A1X0CN82</accession>
<evidence type="ECO:0000256" key="9">
    <source>
        <dbReference type="ARBA" id="ARBA00022833"/>
    </source>
</evidence>
<dbReference type="PANTHER" id="PTHR39188">
    <property type="entry name" value="MEMBRANE-ASSOCIATED ZINC METALLOPROTEASE M50B"/>
    <property type="match status" value="1"/>
</dbReference>
<dbReference type="GO" id="GO:0005886">
    <property type="term" value="C:plasma membrane"/>
    <property type="evidence" value="ECO:0007669"/>
    <property type="project" value="UniProtKB-SubCell"/>
</dbReference>
<dbReference type="EMBL" id="MVHP01000032">
    <property type="protein sequence ID" value="ORA61459.1"/>
    <property type="molecule type" value="Genomic_DNA"/>
</dbReference>
<feature type="transmembrane region" description="Helical" evidence="14">
    <location>
        <begin position="12"/>
        <end position="37"/>
    </location>
</feature>
<dbReference type="SMART" id="SM00116">
    <property type="entry name" value="CBS"/>
    <property type="match status" value="2"/>
</dbReference>
<keyword evidence="4 14" id="KW-0645">Protease</keyword>
<dbReference type="GO" id="GO:0008237">
    <property type="term" value="F:metallopeptidase activity"/>
    <property type="evidence" value="ECO:0007669"/>
    <property type="project" value="UniProtKB-UniRule"/>
</dbReference>
<dbReference type="GO" id="GO:0046872">
    <property type="term" value="F:metal ion binding"/>
    <property type="evidence" value="ECO:0007669"/>
    <property type="project" value="UniProtKB-UniRule"/>
</dbReference>
<keyword evidence="6 14" id="KW-0479">Metal-binding</keyword>
<evidence type="ECO:0000256" key="14">
    <source>
        <dbReference type="PIRNR" id="PIRNR006404"/>
    </source>
</evidence>
<feature type="domain" description="CBS" evidence="18">
    <location>
        <begin position="250"/>
        <end position="307"/>
    </location>
</feature>
<dbReference type="InterPro" id="IPR046342">
    <property type="entry name" value="CBS_dom_sf"/>
</dbReference>
<dbReference type="RefSeq" id="WP_083043631.1">
    <property type="nucleotide sequence ID" value="NZ_MVHP01000032.1"/>
</dbReference>
<dbReference type="GO" id="GO:0006508">
    <property type="term" value="P:proteolysis"/>
    <property type="evidence" value="ECO:0007669"/>
    <property type="project" value="UniProtKB-KW"/>
</dbReference>
<dbReference type="SUPFAM" id="SSF54631">
    <property type="entry name" value="CBS-domain pair"/>
    <property type="match status" value="1"/>
</dbReference>
<evidence type="ECO:0000256" key="5">
    <source>
        <dbReference type="ARBA" id="ARBA00022692"/>
    </source>
</evidence>
<comment type="similarity">
    <text evidence="2 14">Belongs to the peptidase M50B family.</text>
</comment>
<dbReference type="Pfam" id="PF02163">
    <property type="entry name" value="Peptidase_M50"/>
    <property type="match status" value="2"/>
</dbReference>
<name>A0A1X0CN82_9MYCO</name>
<evidence type="ECO:0000313" key="20">
    <source>
        <dbReference type="Proteomes" id="UP000192772"/>
    </source>
</evidence>
<keyword evidence="5 14" id="KW-0812">Transmembrane</keyword>
<feature type="transmembrane region" description="Helical" evidence="14">
    <location>
        <begin position="49"/>
        <end position="67"/>
    </location>
</feature>
<evidence type="ECO:0000256" key="6">
    <source>
        <dbReference type="ARBA" id="ARBA00022723"/>
    </source>
</evidence>
<proteinExistence type="inferred from homology"/>
<dbReference type="InterPro" id="IPR016483">
    <property type="entry name" value="UCP006404_Pept_M50_CBS"/>
</dbReference>
<comment type="subcellular location">
    <subcellularLocation>
        <location evidence="1">Cell membrane</location>
        <topology evidence="1">Multi-pass membrane protein</topology>
    </subcellularLocation>
</comment>
<evidence type="ECO:0000256" key="3">
    <source>
        <dbReference type="ARBA" id="ARBA00022475"/>
    </source>
</evidence>
<evidence type="ECO:0000313" key="19">
    <source>
        <dbReference type="EMBL" id="ORA61459.1"/>
    </source>
</evidence>
<keyword evidence="10 14" id="KW-1133">Transmembrane helix</keyword>
<comment type="cofactor">
    <cofactor evidence="14 16">
        <name>Zn(2+)</name>
        <dbReference type="ChEBI" id="CHEBI:29105"/>
    </cofactor>
    <text evidence="14 16">Binds 1 zinc ion per subunit.</text>
</comment>
<keyword evidence="3" id="KW-1003">Cell membrane</keyword>
<dbReference type="InterPro" id="IPR008915">
    <property type="entry name" value="Peptidase_M50"/>
</dbReference>
<dbReference type="Pfam" id="PF00571">
    <property type="entry name" value="CBS"/>
    <property type="match status" value="2"/>
</dbReference>
<keyword evidence="13 14" id="KW-0472">Membrane</keyword>
<evidence type="ECO:0000256" key="11">
    <source>
        <dbReference type="ARBA" id="ARBA00023049"/>
    </source>
</evidence>
<dbReference type="AlphaFoldDB" id="A0A1X0CN82"/>
<dbReference type="CDD" id="cd06164">
    <property type="entry name" value="S2P-M50_SpoIVFB_CBS"/>
    <property type="match status" value="1"/>
</dbReference>
<keyword evidence="9 14" id="KW-0862">Zinc</keyword>
<keyword evidence="8 14" id="KW-0378">Hydrolase</keyword>
<feature type="binding site" evidence="16">
    <location>
        <position position="71"/>
    </location>
    <ligand>
        <name>Zn(2+)</name>
        <dbReference type="ChEBI" id="CHEBI:29105"/>
        <note>catalytic</note>
    </ligand>
</feature>
<dbReference type="STRING" id="81858.BST23_21745"/>
<keyword evidence="12 17" id="KW-0129">CBS domain</keyword>
<dbReference type="Gene3D" id="3.10.580.10">
    <property type="entry name" value="CBS-domain"/>
    <property type="match status" value="1"/>
</dbReference>
<gene>
    <name evidence="19" type="ORF">BST23_21745</name>
</gene>
<reference evidence="19 20" key="1">
    <citation type="submission" date="2017-02" db="EMBL/GenBank/DDBJ databases">
        <title>The new phylogeny of genus Mycobacterium.</title>
        <authorList>
            <person name="Tortoli E."/>
            <person name="Trovato A."/>
            <person name="Cirillo D.M."/>
        </authorList>
    </citation>
    <scope>NUCLEOTIDE SEQUENCE [LARGE SCALE GENOMIC DNA]</scope>
    <source>
        <strain evidence="19 20">FI-09383</strain>
    </source>
</reference>
<keyword evidence="11 14" id="KW-0482">Metalloprotease</keyword>
<evidence type="ECO:0000256" key="16">
    <source>
        <dbReference type="PIRSR" id="PIRSR006404-2"/>
    </source>
</evidence>
<evidence type="ECO:0000256" key="13">
    <source>
        <dbReference type="ARBA" id="ARBA00023136"/>
    </source>
</evidence>
<dbReference type="OrthoDB" id="9781963at2"/>
<comment type="caution">
    <text evidence="14">Lacks conserved residue(s) required for the propagation of feature annotation.</text>
</comment>